<comment type="caution">
    <text evidence="1">The sequence shown here is derived from an EMBL/GenBank/DDBJ whole genome shotgun (WGS) entry which is preliminary data.</text>
</comment>
<organism evidence="1 2">
    <name type="scientific">Nocardioides dubius</name>
    <dbReference type="NCBI Taxonomy" id="317019"/>
    <lineage>
        <taxon>Bacteria</taxon>
        <taxon>Bacillati</taxon>
        <taxon>Actinomycetota</taxon>
        <taxon>Actinomycetes</taxon>
        <taxon>Propionibacteriales</taxon>
        <taxon>Nocardioidaceae</taxon>
        <taxon>Nocardioides</taxon>
    </lineage>
</organism>
<evidence type="ECO:0008006" key="3">
    <source>
        <dbReference type="Google" id="ProtNLM"/>
    </source>
</evidence>
<dbReference type="Proteomes" id="UP001501581">
    <property type="component" value="Unassembled WGS sequence"/>
</dbReference>
<accession>A0ABN1TMS6</accession>
<keyword evidence="2" id="KW-1185">Reference proteome</keyword>
<dbReference type="InterPro" id="IPR011009">
    <property type="entry name" value="Kinase-like_dom_sf"/>
</dbReference>
<name>A0ABN1TMS6_9ACTN</name>
<dbReference type="EMBL" id="BAAALG010000001">
    <property type="protein sequence ID" value="GAA1090954.1"/>
    <property type="molecule type" value="Genomic_DNA"/>
</dbReference>
<reference evidence="1 2" key="1">
    <citation type="journal article" date="2019" name="Int. J. Syst. Evol. Microbiol.">
        <title>The Global Catalogue of Microorganisms (GCM) 10K type strain sequencing project: providing services to taxonomists for standard genome sequencing and annotation.</title>
        <authorList>
            <consortium name="The Broad Institute Genomics Platform"/>
            <consortium name="The Broad Institute Genome Sequencing Center for Infectious Disease"/>
            <person name="Wu L."/>
            <person name="Ma J."/>
        </authorList>
    </citation>
    <scope>NUCLEOTIDE SEQUENCE [LARGE SCALE GENOMIC DNA]</scope>
    <source>
        <strain evidence="1 2">JCM 13008</strain>
    </source>
</reference>
<dbReference type="SUPFAM" id="SSF56112">
    <property type="entry name" value="Protein kinase-like (PK-like)"/>
    <property type="match status" value="1"/>
</dbReference>
<sequence>MQARFCVVPAAGGVGTALPLDSPRASARAVRRFNAAATTPAVAKRLMLAAALRMGAGRLLPASFEVAGPDTDSLARLLDTVFGEPVTFSVAIGTARVNRKRVLEVFGERGDTLGFVKLGGSSVSDADVAAEAAALPHLTTSALPGLSVPQVLWSGSWRGAQLLVITAVPQSPRQRRVDRRDPPLPEIAELTDAFAEGPFALTTSGWWERTESRLAALADESRRVRALACLEVLGARADEPVPFAAWHGDWTPWNMARHLGGLSLWDWERFSTGVPAGLDVWHYLLNARLAGALEPETALAVLRDGESFWRALGERVAHDPEVGIGMYLAEILARYLPLAEGAGGDVILSRTDALLTAWEAWASAQR</sequence>
<evidence type="ECO:0000313" key="1">
    <source>
        <dbReference type="EMBL" id="GAA1090954.1"/>
    </source>
</evidence>
<protein>
    <recommendedName>
        <fullName evidence="3">Aminoglycoside phosphotransferase domain-containing protein</fullName>
    </recommendedName>
</protein>
<evidence type="ECO:0000313" key="2">
    <source>
        <dbReference type="Proteomes" id="UP001501581"/>
    </source>
</evidence>
<gene>
    <name evidence="1" type="ORF">GCM10009668_02060</name>
</gene>
<proteinExistence type="predicted"/>